<dbReference type="Gene3D" id="3.30.360.110">
    <property type="entry name" value="S-adenosylmethionine decarboxylase domain"/>
    <property type="match status" value="1"/>
</dbReference>
<dbReference type="InterPro" id="IPR017716">
    <property type="entry name" value="S-AdoMet_deCOase_pro-enz"/>
</dbReference>
<gene>
    <name evidence="11" type="ORF">ACCUM_0402</name>
</gene>
<dbReference type="InterPro" id="IPR003826">
    <property type="entry name" value="AdoMetDC_fam_prok"/>
</dbReference>
<reference evidence="11 12" key="1">
    <citation type="submission" date="2019-04" db="EMBL/GenBank/DDBJ databases">
        <title>A novel phosphate-accumulating bacterium identified in bioreactor for phosphate removal from wastewater.</title>
        <authorList>
            <person name="Kotlyarov R.Y."/>
            <person name="Beletsky A.V."/>
            <person name="Kallistova A.Y."/>
            <person name="Dorofeev A.G."/>
            <person name="Nikolaev Y.Y."/>
            <person name="Pimenov N.V."/>
            <person name="Ravin N.V."/>
            <person name="Mardanov A.V."/>
        </authorList>
    </citation>
    <scope>NUCLEOTIDE SEQUENCE [LARGE SCALE GENOMIC DNA]</scope>
    <source>
        <strain evidence="11 12">Bin19</strain>
    </source>
</reference>
<dbReference type="GO" id="GO:0005829">
    <property type="term" value="C:cytosol"/>
    <property type="evidence" value="ECO:0007669"/>
    <property type="project" value="TreeGrafter"/>
</dbReference>
<dbReference type="AlphaFoldDB" id="A0A5S4EKT9"/>
<dbReference type="GO" id="GO:0008295">
    <property type="term" value="P:spermidine biosynthetic process"/>
    <property type="evidence" value="ECO:0007669"/>
    <property type="project" value="UniProtKB-KW"/>
</dbReference>
<evidence type="ECO:0000256" key="2">
    <source>
        <dbReference type="ARBA" id="ARBA00022691"/>
    </source>
</evidence>
<dbReference type="SUPFAM" id="SSF56276">
    <property type="entry name" value="S-adenosylmethionine decarboxylase"/>
    <property type="match status" value="1"/>
</dbReference>
<keyword evidence="10" id="KW-0670">Pyruvate</keyword>
<keyword evidence="9" id="KW-0704">Schiff base</keyword>
<dbReference type="GO" id="GO:0004014">
    <property type="term" value="F:adenosylmethionine decarboxylase activity"/>
    <property type="evidence" value="ECO:0007669"/>
    <property type="project" value="InterPro"/>
</dbReference>
<name>A0A5S4EKT9_9PROT</name>
<accession>A0A5S4EKT9</accession>
<proteinExistence type="predicted"/>
<dbReference type="PANTHER" id="PTHR33866">
    <property type="entry name" value="S-ADENOSYLMETHIONINE DECARBOXYLASE PROENZYME"/>
    <property type="match status" value="1"/>
</dbReference>
<comment type="cofactor">
    <cofactor evidence="1">
        <name>pyruvate</name>
        <dbReference type="ChEBI" id="CHEBI:15361"/>
    </cofactor>
</comment>
<evidence type="ECO:0000256" key="10">
    <source>
        <dbReference type="ARBA" id="ARBA00023317"/>
    </source>
</evidence>
<dbReference type="PANTHER" id="PTHR33866:SF2">
    <property type="entry name" value="S-ADENOSYLMETHIONINE DECARBOXYLASE PROENZYME"/>
    <property type="match status" value="1"/>
</dbReference>
<keyword evidence="2" id="KW-0949">S-adenosyl-L-methionine</keyword>
<evidence type="ECO:0000256" key="5">
    <source>
        <dbReference type="ARBA" id="ARBA00023066"/>
    </source>
</evidence>
<evidence type="ECO:0000256" key="6">
    <source>
        <dbReference type="ARBA" id="ARBA00023115"/>
    </source>
</evidence>
<dbReference type="InterPro" id="IPR016067">
    <property type="entry name" value="S-AdoMet_deCO2ase_core"/>
</dbReference>
<evidence type="ECO:0000313" key="11">
    <source>
        <dbReference type="EMBL" id="TMQ75855.1"/>
    </source>
</evidence>
<keyword evidence="8" id="KW-0456">Lyase</keyword>
<keyword evidence="4" id="KW-0068">Autocatalytic cleavage</keyword>
<evidence type="ECO:0000256" key="4">
    <source>
        <dbReference type="ARBA" id="ARBA00022813"/>
    </source>
</evidence>
<keyword evidence="7" id="KW-0865">Zymogen</keyword>
<evidence type="ECO:0000256" key="9">
    <source>
        <dbReference type="ARBA" id="ARBA00023270"/>
    </source>
</evidence>
<dbReference type="Gene3D" id="3.30.160.750">
    <property type="match status" value="1"/>
</dbReference>
<evidence type="ECO:0000256" key="8">
    <source>
        <dbReference type="ARBA" id="ARBA00023239"/>
    </source>
</evidence>
<keyword evidence="12" id="KW-1185">Reference proteome</keyword>
<sequence length="156" mass="16818">MRKWVQPLRNDDARPSGTQGFAMPGLHLLAELYDCRCAPRLLADAGTLRELCLAVCATPGLTPVGQIFHQFGNALDPSGATGVVVLAESHLAVHTWPEVRAVTLDLYVCNFSQDNSAAARLACQRLISAFVPARVLRRELGRGIPDLAGGSDKTRK</sequence>
<evidence type="ECO:0000256" key="1">
    <source>
        <dbReference type="ARBA" id="ARBA00001928"/>
    </source>
</evidence>
<dbReference type="InterPro" id="IPR042284">
    <property type="entry name" value="AdoMetDC_N"/>
</dbReference>
<keyword evidence="6" id="KW-0620">Polyamine biosynthesis</keyword>
<comment type="caution">
    <text evidence="11">The sequence shown here is derived from an EMBL/GenBank/DDBJ whole genome shotgun (WGS) entry which is preliminary data.</text>
</comment>
<evidence type="ECO:0000256" key="3">
    <source>
        <dbReference type="ARBA" id="ARBA00022793"/>
    </source>
</evidence>
<dbReference type="Pfam" id="PF02675">
    <property type="entry name" value="AdoMet_dc"/>
    <property type="match status" value="1"/>
</dbReference>
<evidence type="ECO:0000313" key="12">
    <source>
        <dbReference type="Proteomes" id="UP000306324"/>
    </source>
</evidence>
<dbReference type="NCBIfam" id="TIGR03330">
    <property type="entry name" value="SAM_DCase_Bsu"/>
    <property type="match status" value="1"/>
</dbReference>
<protein>
    <submittedName>
        <fullName evidence="11">S-adenosylmethionine decarboxylase proenzyme</fullName>
    </submittedName>
</protein>
<organism evidence="11 12">
    <name type="scientific">Candidatus Accumulibacter phosphatis</name>
    <dbReference type="NCBI Taxonomy" id="327160"/>
    <lineage>
        <taxon>Bacteria</taxon>
        <taxon>Pseudomonadati</taxon>
        <taxon>Pseudomonadota</taxon>
        <taxon>Betaproteobacteria</taxon>
        <taxon>Candidatus Accumulibacter</taxon>
    </lineage>
</organism>
<evidence type="ECO:0000256" key="7">
    <source>
        <dbReference type="ARBA" id="ARBA00023145"/>
    </source>
</evidence>
<dbReference type="Proteomes" id="UP000306324">
    <property type="component" value="Unassembled WGS sequence"/>
</dbReference>
<keyword evidence="3" id="KW-0210">Decarboxylase</keyword>
<keyword evidence="5" id="KW-0745">Spermidine biosynthesis</keyword>
<dbReference type="EMBL" id="SWAD01000073">
    <property type="protein sequence ID" value="TMQ75855.1"/>
    <property type="molecule type" value="Genomic_DNA"/>
</dbReference>
<dbReference type="InterPro" id="IPR042286">
    <property type="entry name" value="AdoMetDC_C"/>
</dbReference>